<organism evidence="1 2">
    <name type="scientific">Oculimacula yallundae</name>
    <dbReference type="NCBI Taxonomy" id="86028"/>
    <lineage>
        <taxon>Eukaryota</taxon>
        <taxon>Fungi</taxon>
        <taxon>Dikarya</taxon>
        <taxon>Ascomycota</taxon>
        <taxon>Pezizomycotina</taxon>
        <taxon>Leotiomycetes</taxon>
        <taxon>Helotiales</taxon>
        <taxon>Ploettnerulaceae</taxon>
        <taxon>Oculimacula</taxon>
    </lineage>
</organism>
<dbReference type="Proteomes" id="UP001595075">
    <property type="component" value="Unassembled WGS sequence"/>
</dbReference>
<reference evidence="1 2" key="1">
    <citation type="journal article" date="2024" name="Commun. Biol.">
        <title>Comparative genomic analysis of thermophilic fungi reveals convergent evolutionary adaptations and gene losses.</title>
        <authorList>
            <person name="Steindorff A.S."/>
            <person name="Aguilar-Pontes M.V."/>
            <person name="Robinson A.J."/>
            <person name="Andreopoulos B."/>
            <person name="LaButti K."/>
            <person name="Kuo A."/>
            <person name="Mondo S."/>
            <person name="Riley R."/>
            <person name="Otillar R."/>
            <person name="Haridas S."/>
            <person name="Lipzen A."/>
            <person name="Grimwood J."/>
            <person name="Schmutz J."/>
            <person name="Clum A."/>
            <person name="Reid I.D."/>
            <person name="Moisan M.C."/>
            <person name="Butler G."/>
            <person name="Nguyen T.T.M."/>
            <person name="Dewar K."/>
            <person name="Conant G."/>
            <person name="Drula E."/>
            <person name="Henrissat B."/>
            <person name="Hansel C."/>
            <person name="Singer S."/>
            <person name="Hutchinson M.I."/>
            <person name="de Vries R.P."/>
            <person name="Natvig D.O."/>
            <person name="Powell A.J."/>
            <person name="Tsang A."/>
            <person name="Grigoriev I.V."/>
        </authorList>
    </citation>
    <scope>NUCLEOTIDE SEQUENCE [LARGE SCALE GENOMIC DNA]</scope>
    <source>
        <strain evidence="1 2">CBS 494.80</strain>
    </source>
</reference>
<accession>A0ABR4CK59</accession>
<keyword evidence="2" id="KW-1185">Reference proteome</keyword>
<protein>
    <submittedName>
        <fullName evidence="1">Uncharacterized protein</fullName>
    </submittedName>
</protein>
<comment type="caution">
    <text evidence="1">The sequence shown here is derived from an EMBL/GenBank/DDBJ whole genome shotgun (WGS) entry which is preliminary data.</text>
</comment>
<dbReference type="EMBL" id="JAZHXI010000006">
    <property type="protein sequence ID" value="KAL2070305.1"/>
    <property type="molecule type" value="Genomic_DNA"/>
</dbReference>
<evidence type="ECO:0000313" key="1">
    <source>
        <dbReference type="EMBL" id="KAL2070305.1"/>
    </source>
</evidence>
<evidence type="ECO:0000313" key="2">
    <source>
        <dbReference type="Proteomes" id="UP001595075"/>
    </source>
</evidence>
<sequence length="66" mass="7417">MRIVEPSDLGMEKTSWNVYTRGKAALKFSNNRAAEDDLVDQSIHTSTVMLKFTSLRVSIKMLLGLT</sequence>
<gene>
    <name evidence="1" type="ORF">VTL71DRAFT_13331</name>
</gene>
<proteinExistence type="predicted"/>
<name>A0ABR4CK59_9HELO</name>